<name>A0ABQ9IAW3_9NEOP</name>
<dbReference type="Proteomes" id="UP001159363">
    <property type="component" value="Chromosome 2"/>
</dbReference>
<evidence type="ECO:0000313" key="1">
    <source>
        <dbReference type="EMBL" id="KAJ8893602.1"/>
    </source>
</evidence>
<dbReference type="PANTHER" id="PTHR31751:SF42">
    <property type="entry name" value="PROTEIN CBG10204"/>
    <property type="match status" value="1"/>
</dbReference>
<evidence type="ECO:0000313" key="2">
    <source>
        <dbReference type="Proteomes" id="UP001159363"/>
    </source>
</evidence>
<reference evidence="1 2" key="1">
    <citation type="submission" date="2023-02" db="EMBL/GenBank/DDBJ databases">
        <title>LHISI_Scaffold_Assembly.</title>
        <authorList>
            <person name="Stuart O.P."/>
            <person name="Cleave R."/>
            <person name="Magrath M.J.L."/>
            <person name="Mikheyev A.S."/>
        </authorList>
    </citation>
    <scope>NUCLEOTIDE SEQUENCE [LARGE SCALE GENOMIC DNA]</scope>
    <source>
        <strain evidence="1">Daus_M_001</strain>
        <tissue evidence="1">Leg muscle</tissue>
    </source>
</reference>
<keyword evidence="2" id="KW-1185">Reference proteome</keyword>
<comment type="caution">
    <text evidence="1">The sequence shown here is derived from an EMBL/GenBank/DDBJ whole genome shotgun (WGS) entry which is preliminary data.</text>
</comment>
<dbReference type="PANTHER" id="PTHR31751">
    <property type="entry name" value="SI:CH211-108C17.2-RELATED-RELATED"/>
    <property type="match status" value="1"/>
</dbReference>
<sequence>MRFDVVTLLVIQEIETKEYLSMFFWTVLNSLKSFPSGLSFVKEKISCLHLEHVYVPSIFLKLMKLKFMHGKKLKGQTLNPSATPFVRKYNLPSSDRVDAKSPDTVTSNPCAVWYEAKQRKALWRKYCQEMRSRLYAKLRLPQEQTYLTILMTIQCELGSECYRKYCNGINEDTEREVTEMDKDTLNESFYEPDELAVDSCNESDELGGREVDLSSYSQPGKKPEKYFIVAWSCLLDLLKICNDCKNEISNMSYYCKGAMMCIKNACACRNVFSWYSHPVFCKRQEGNVEIASSLSLDIAMFSNTPYDKIINSIISQVIKSLAGDGQYDSPGFCAKYVVYSLMDLHRGIIVDFELWQKGMEKGDLEKNACEDLISKHDRIAGVCHYIRMQHPTIKHEFDVWHLSKMLTKKIKKVEHKYSEIHAWKASISNHLWWVAQLCGGNCELLTEKFVSILHHIKYEHEWYEGSKEKKL</sequence>
<organism evidence="1 2">
    <name type="scientific">Dryococelus australis</name>
    <dbReference type="NCBI Taxonomy" id="614101"/>
    <lineage>
        <taxon>Eukaryota</taxon>
        <taxon>Metazoa</taxon>
        <taxon>Ecdysozoa</taxon>
        <taxon>Arthropoda</taxon>
        <taxon>Hexapoda</taxon>
        <taxon>Insecta</taxon>
        <taxon>Pterygota</taxon>
        <taxon>Neoptera</taxon>
        <taxon>Polyneoptera</taxon>
        <taxon>Phasmatodea</taxon>
        <taxon>Verophasmatodea</taxon>
        <taxon>Anareolatae</taxon>
        <taxon>Phasmatidae</taxon>
        <taxon>Eurycanthinae</taxon>
        <taxon>Dryococelus</taxon>
    </lineage>
</organism>
<proteinExistence type="predicted"/>
<protein>
    <submittedName>
        <fullName evidence="1">Uncharacterized protein</fullName>
    </submittedName>
</protein>
<dbReference type="EMBL" id="JARBHB010000002">
    <property type="protein sequence ID" value="KAJ8893602.1"/>
    <property type="molecule type" value="Genomic_DNA"/>
</dbReference>
<accession>A0ABQ9IAW3</accession>
<gene>
    <name evidence="1" type="ORF">PR048_006202</name>
</gene>